<dbReference type="GeneID" id="59286655"/>
<feature type="region of interest" description="Disordered" evidence="3">
    <location>
        <begin position="920"/>
        <end position="993"/>
    </location>
</feature>
<gene>
    <name evidence="5" type="ORF">HO173_004991</name>
</gene>
<sequence length="1162" mass="125978">MAATAQKSSGDLGQTTPALTYALAAKGRSPSVPSLLPNGKAISETAENGLKRSSSSGSRDTTANPTKAPTKRTTSETRTPQVEGVTAGEEQQRVQHSEGNDVTKSDNAAAKPHSAAQPQPMVSTPSSPEYGIPSASTLPKEDDAFSTVNGSSESTWDKQSQTSQNGSKGGEKADAEKEQATKIPWDEEAPAPVSLKEAPPPPVNFWQQRIAAQKPKQSTPLQPPKPAVPNLSPGNANGPAKGTEATTEQKKQDGKKKGKTGAGPLDERPALGAARNGSKSADAADKSSILPAPPPPPPGDAMSWPAPESALNEGKKKAPDRVEKDDKDTTQAPKPHKEKWVPMPLVHTVVFDTPFPTARRGGKLSRGGREGGTRAGNVANATNGAEKPILPGIGTSTSQTLPASGLDRGRGALNPTSTNANLSKPKRASSAGPATPRDQRRLGDATPTEKRKEFENGFAKAGQSNGNNGNNVKETRRPSVPAAAKDPQPEWSTRVVPMDGATISTSSAPSNIDEDKKNLSLASETPASPKAGGPERRSEGSIRPPDLARDFQGSLPVRERGEGRPERGRGGYRGRGGSNHAFFTSNLPNGHGFTNGQQGQYQPPPATPAKSHSNQESSPSHSQSSYYQPTQHYGKHHRSNSRSQSIPQSTPYARFSNGHHSGATHLASLQTEVANEYGYQPGNNGIMSAIPYNPYLEIPVFGMVSMQMEYYFSVDNLCKDMFLRKQMDSQGFVPLTLLAKFNRIKQLTTNYATIQQVCVNSPNIEYYDPRVDGIDRVRKRDGWQQWVMKMEDRDPSAQNDGPLPRHQYPSMNDAHYTFDDASAISPRSSAVANSVENFQFQSLDSVAPPPYGQAGPIGASNGTDGSTIRAPLSAAVSEFSPAVRSSNARSFSQPDSQGPGTSVFTDEQVNNLNIVVRKPVTATTPTRPPFHSSSSRTFSNGSIDGRSINEELSKFTDRQPAPTMNGDAPDRIQRSRSPFPVVSPGRQIDNNESPPVLWIKDRQTAVTTLDTLPNDCAAESYHDFRRDALKQREQPAADKAHHHDNMQSLYQFWSHFLIRNFNAHMYEEFRQLALEDASQRESTTGLRNLLQYYDESILSQKTISDEKIARDFVDLVRLEANSKERPAFGKLRAVWRNGAYNMKNRSKLSKFLDPDLRSELDR</sequence>
<evidence type="ECO:0000259" key="4">
    <source>
        <dbReference type="PROSITE" id="PS50961"/>
    </source>
</evidence>
<name>A0A8H6FXQ2_9LECA</name>
<feature type="compositionally biased region" description="Low complexity" evidence="3">
    <location>
        <begin position="611"/>
        <end position="632"/>
    </location>
</feature>
<feature type="region of interest" description="Disordered" evidence="3">
    <location>
        <begin position="27"/>
        <end position="661"/>
    </location>
</feature>
<dbReference type="Proteomes" id="UP000578531">
    <property type="component" value="Unassembled WGS sequence"/>
</dbReference>
<feature type="compositionally biased region" description="Basic and acidic residues" evidence="3">
    <location>
        <begin position="437"/>
        <end position="455"/>
    </location>
</feature>
<feature type="compositionally biased region" description="Basic and acidic residues" evidence="3">
    <location>
        <begin position="557"/>
        <end position="569"/>
    </location>
</feature>
<dbReference type="PANTHER" id="PTHR22792">
    <property type="entry name" value="LUPUS LA PROTEIN-RELATED"/>
    <property type="match status" value="1"/>
</dbReference>
<dbReference type="EMBL" id="JACCJC010000017">
    <property type="protein sequence ID" value="KAF6236700.1"/>
    <property type="molecule type" value="Genomic_DNA"/>
</dbReference>
<protein>
    <recommendedName>
        <fullName evidence="4">HTH La-type RNA-binding domain-containing protein</fullName>
    </recommendedName>
</protein>
<dbReference type="Pfam" id="PF05383">
    <property type="entry name" value="La"/>
    <property type="match status" value="1"/>
</dbReference>
<feature type="domain" description="HTH La-type RNA-binding" evidence="4">
    <location>
        <begin position="694"/>
        <end position="789"/>
    </location>
</feature>
<evidence type="ECO:0000256" key="1">
    <source>
        <dbReference type="ARBA" id="ARBA00022884"/>
    </source>
</evidence>
<dbReference type="RefSeq" id="XP_037166033.1">
    <property type="nucleotide sequence ID" value="XM_037306909.1"/>
</dbReference>
<feature type="compositionally biased region" description="Polar residues" evidence="3">
    <location>
        <begin position="462"/>
        <end position="472"/>
    </location>
</feature>
<dbReference type="GO" id="GO:0045727">
    <property type="term" value="P:positive regulation of translation"/>
    <property type="evidence" value="ECO:0007669"/>
    <property type="project" value="TreeGrafter"/>
</dbReference>
<dbReference type="InterPro" id="IPR006607">
    <property type="entry name" value="DM15"/>
</dbReference>
<feature type="compositionally biased region" description="Basic and acidic residues" evidence="3">
    <location>
        <begin position="947"/>
        <end position="957"/>
    </location>
</feature>
<feature type="compositionally biased region" description="Polar residues" evidence="3">
    <location>
        <begin position="921"/>
        <end position="942"/>
    </location>
</feature>
<dbReference type="GO" id="GO:0005829">
    <property type="term" value="C:cytosol"/>
    <property type="evidence" value="ECO:0007669"/>
    <property type="project" value="TreeGrafter"/>
</dbReference>
<proteinExistence type="predicted"/>
<dbReference type="Gene3D" id="1.10.10.10">
    <property type="entry name" value="Winged helix-like DNA-binding domain superfamily/Winged helix DNA-binding domain"/>
    <property type="match status" value="1"/>
</dbReference>
<dbReference type="OrthoDB" id="340227at2759"/>
<dbReference type="PANTHER" id="PTHR22792:SF132">
    <property type="entry name" value="LA-RELATED PROTEIN 1"/>
    <property type="match status" value="1"/>
</dbReference>
<accession>A0A8H6FXQ2</accession>
<dbReference type="SUPFAM" id="SSF46785">
    <property type="entry name" value="Winged helix' DNA-binding domain"/>
    <property type="match status" value="1"/>
</dbReference>
<evidence type="ECO:0000313" key="6">
    <source>
        <dbReference type="Proteomes" id="UP000578531"/>
    </source>
</evidence>
<organism evidence="5 6">
    <name type="scientific">Letharia columbiana</name>
    <dbReference type="NCBI Taxonomy" id="112416"/>
    <lineage>
        <taxon>Eukaryota</taxon>
        <taxon>Fungi</taxon>
        <taxon>Dikarya</taxon>
        <taxon>Ascomycota</taxon>
        <taxon>Pezizomycotina</taxon>
        <taxon>Lecanoromycetes</taxon>
        <taxon>OSLEUM clade</taxon>
        <taxon>Lecanoromycetidae</taxon>
        <taxon>Lecanorales</taxon>
        <taxon>Lecanorineae</taxon>
        <taxon>Parmeliaceae</taxon>
        <taxon>Letharia</taxon>
    </lineage>
</organism>
<feature type="compositionally biased region" description="Basic and acidic residues" evidence="3">
    <location>
        <begin position="169"/>
        <end position="180"/>
    </location>
</feature>
<keyword evidence="1 2" id="KW-0694">RNA-binding</keyword>
<evidence type="ECO:0000313" key="5">
    <source>
        <dbReference type="EMBL" id="KAF6236700.1"/>
    </source>
</evidence>
<comment type="caution">
    <text evidence="5">The sequence shown here is derived from an EMBL/GenBank/DDBJ whole genome shotgun (WGS) entry which is preliminary data.</text>
</comment>
<keyword evidence="6" id="KW-1185">Reference proteome</keyword>
<feature type="compositionally biased region" description="Polar residues" evidence="3">
    <location>
        <begin position="641"/>
        <end position="651"/>
    </location>
</feature>
<dbReference type="InterPro" id="IPR006630">
    <property type="entry name" value="La_HTH"/>
</dbReference>
<dbReference type="InterPro" id="IPR036390">
    <property type="entry name" value="WH_DNA-bd_sf"/>
</dbReference>
<dbReference type="InterPro" id="IPR045180">
    <property type="entry name" value="La_dom_prot"/>
</dbReference>
<dbReference type="SMART" id="SM00715">
    <property type="entry name" value="LA"/>
    <property type="match status" value="1"/>
</dbReference>
<feature type="region of interest" description="Disordered" evidence="3">
    <location>
        <begin position="886"/>
        <end position="907"/>
    </location>
</feature>
<dbReference type="GO" id="GO:0048255">
    <property type="term" value="P:mRNA stabilization"/>
    <property type="evidence" value="ECO:0007669"/>
    <property type="project" value="InterPro"/>
</dbReference>
<feature type="compositionally biased region" description="Polar residues" evidence="3">
    <location>
        <begin position="116"/>
        <end position="127"/>
    </location>
</feature>
<dbReference type="PROSITE" id="PS50961">
    <property type="entry name" value="HTH_LA"/>
    <property type="match status" value="1"/>
</dbReference>
<feature type="compositionally biased region" description="Basic and acidic residues" evidence="3">
    <location>
        <begin position="313"/>
        <end position="329"/>
    </location>
</feature>
<feature type="compositionally biased region" description="Polar residues" evidence="3">
    <location>
        <begin position="581"/>
        <end position="601"/>
    </location>
</feature>
<dbReference type="Pfam" id="PF21071">
    <property type="entry name" value="LARP1_HEAT"/>
    <property type="match status" value="1"/>
</dbReference>
<dbReference type="InterPro" id="IPR036388">
    <property type="entry name" value="WH-like_DNA-bd_sf"/>
</dbReference>
<dbReference type="SMART" id="SM00684">
    <property type="entry name" value="DM15"/>
    <property type="match status" value="2"/>
</dbReference>
<dbReference type="AlphaFoldDB" id="A0A8H6FXQ2"/>
<feature type="compositionally biased region" description="Polar residues" evidence="3">
    <location>
        <begin position="51"/>
        <end position="67"/>
    </location>
</feature>
<dbReference type="GO" id="GO:0010494">
    <property type="term" value="C:cytoplasmic stress granule"/>
    <property type="evidence" value="ECO:0007669"/>
    <property type="project" value="TreeGrafter"/>
</dbReference>
<feature type="compositionally biased region" description="Basic and acidic residues" evidence="3">
    <location>
        <begin position="90"/>
        <end position="104"/>
    </location>
</feature>
<dbReference type="CDD" id="cd07323">
    <property type="entry name" value="LAM"/>
    <property type="match status" value="1"/>
</dbReference>
<evidence type="ECO:0000256" key="3">
    <source>
        <dbReference type="SAM" id="MobiDB-lite"/>
    </source>
</evidence>
<evidence type="ECO:0000256" key="2">
    <source>
        <dbReference type="PROSITE-ProRule" id="PRU00332"/>
    </source>
</evidence>
<reference evidence="5 6" key="1">
    <citation type="journal article" date="2020" name="Genomics">
        <title>Complete, high-quality genomes from long-read metagenomic sequencing of two wolf lichen thalli reveals enigmatic genome architecture.</title>
        <authorList>
            <person name="McKenzie S.K."/>
            <person name="Walston R.F."/>
            <person name="Allen J.L."/>
        </authorList>
    </citation>
    <scope>NUCLEOTIDE SEQUENCE [LARGE SCALE GENOMIC DNA]</scope>
    <source>
        <strain evidence="5">WasteWater2</strain>
    </source>
</reference>
<dbReference type="GO" id="GO:0000339">
    <property type="term" value="F:RNA cap binding"/>
    <property type="evidence" value="ECO:0007669"/>
    <property type="project" value="InterPro"/>
</dbReference>
<feature type="compositionally biased region" description="Polar residues" evidence="3">
    <location>
        <begin position="146"/>
        <end position="166"/>
    </location>
</feature>